<keyword evidence="5 6" id="KW-0472">Membrane</keyword>
<comment type="subcellular location">
    <subcellularLocation>
        <location evidence="1">Cell membrane</location>
        <topology evidence="1">Multi-pass membrane protein</topology>
    </subcellularLocation>
</comment>
<proteinExistence type="predicted"/>
<evidence type="ECO:0000256" key="6">
    <source>
        <dbReference type="SAM" id="Phobius"/>
    </source>
</evidence>
<evidence type="ECO:0000256" key="1">
    <source>
        <dbReference type="ARBA" id="ARBA00004651"/>
    </source>
</evidence>
<evidence type="ECO:0000256" key="2">
    <source>
        <dbReference type="ARBA" id="ARBA00022475"/>
    </source>
</evidence>
<dbReference type="InterPro" id="IPR017039">
    <property type="entry name" value="Virul_fac_BrkB"/>
</dbReference>
<keyword evidence="2" id="KW-1003">Cell membrane</keyword>
<evidence type="ECO:0000313" key="8">
    <source>
        <dbReference type="Proteomes" id="UP000005798"/>
    </source>
</evidence>
<keyword evidence="4 6" id="KW-1133">Transmembrane helix</keyword>
<feature type="transmembrane region" description="Helical" evidence="6">
    <location>
        <begin position="131"/>
        <end position="154"/>
    </location>
</feature>
<reference evidence="7" key="2">
    <citation type="submission" date="2014-06" db="EMBL/GenBank/DDBJ databases">
        <title>Draft genome sequence of Clostridium ramosum(DSM 1402).</title>
        <authorList>
            <person name="Sudarsanam P."/>
            <person name="Ley R."/>
            <person name="Guruge J."/>
            <person name="Turnbaugh P.J."/>
            <person name="Mahowald M."/>
            <person name="Liep D."/>
            <person name="Gordon J."/>
        </authorList>
    </citation>
    <scope>NUCLEOTIDE SEQUENCE</scope>
    <source>
        <strain evidence="7">DSM 1402</strain>
    </source>
</reference>
<organism evidence="7 8">
    <name type="scientific">Thomasclavelia ramosa DSM 1402</name>
    <dbReference type="NCBI Taxonomy" id="445974"/>
    <lineage>
        <taxon>Bacteria</taxon>
        <taxon>Bacillati</taxon>
        <taxon>Bacillota</taxon>
        <taxon>Erysipelotrichia</taxon>
        <taxon>Erysipelotrichales</taxon>
        <taxon>Coprobacillaceae</taxon>
        <taxon>Thomasclavelia</taxon>
    </lineage>
</organism>
<evidence type="ECO:0000313" key="7">
    <source>
        <dbReference type="EMBL" id="EDS20207.1"/>
    </source>
</evidence>
<evidence type="ECO:0000256" key="5">
    <source>
        <dbReference type="ARBA" id="ARBA00023136"/>
    </source>
</evidence>
<reference evidence="7" key="1">
    <citation type="submission" date="2007-11" db="EMBL/GenBank/DDBJ databases">
        <authorList>
            <person name="Fulton L."/>
            <person name="Clifton S."/>
            <person name="Fulton B."/>
            <person name="Xu J."/>
            <person name="Minx P."/>
            <person name="Pepin K.H."/>
            <person name="Johnson M."/>
            <person name="Thiruvilangam P."/>
            <person name="Bhonagiri V."/>
            <person name="Nash W.E."/>
            <person name="Mardis E.R."/>
            <person name="Wilson R.K."/>
        </authorList>
    </citation>
    <scope>NUCLEOTIDE SEQUENCE [LARGE SCALE GENOMIC DNA]</scope>
    <source>
        <strain evidence="7">DSM 1402</strain>
    </source>
</reference>
<feature type="transmembrane region" description="Helical" evidence="6">
    <location>
        <begin position="160"/>
        <end position="178"/>
    </location>
</feature>
<dbReference type="AlphaFoldDB" id="B0N093"/>
<feature type="transmembrane region" description="Helical" evidence="6">
    <location>
        <begin position="225"/>
        <end position="249"/>
    </location>
</feature>
<sequence length="286" mass="33053">MHFCDIVNNKEGWWIMERFQRVVMKFISPQGNLFRYSLSFCVLLALLPALIIFLKVFQTDILSAPNLINLLYDYVPETILAPFVEYVMSQEYTTFVSLIISMGFSIYLASNAFYSFMLISMTDEGFDTYAILVRIKAIVVFVLLVIGLVGLTLFNYLVPINSTIVMLAGLFIVFYCFYRYLSFEKKPLSYGLIGAAFTSACIVLIGVFFFYIVNHYTRYNALYGPLASLVIMLISIYLISSVIYFGYCLNHEYGKSFSKRTYKHQKFYDYGNNFLDKIVEKFGKLI</sequence>
<keyword evidence="8" id="KW-1185">Reference proteome</keyword>
<dbReference type="Proteomes" id="UP000005798">
    <property type="component" value="Unassembled WGS sequence"/>
</dbReference>
<evidence type="ECO:0000256" key="3">
    <source>
        <dbReference type="ARBA" id="ARBA00022692"/>
    </source>
</evidence>
<dbReference type="eggNOG" id="COG1295">
    <property type="taxonomic scope" value="Bacteria"/>
</dbReference>
<name>B0N093_9FIRM</name>
<feature type="transmembrane region" description="Helical" evidence="6">
    <location>
        <begin position="190"/>
        <end position="213"/>
    </location>
</feature>
<feature type="transmembrane region" description="Helical" evidence="6">
    <location>
        <begin position="95"/>
        <end position="119"/>
    </location>
</feature>
<protein>
    <submittedName>
        <fullName evidence="7">Ribonuclease BN-like family protein</fullName>
    </submittedName>
</protein>
<evidence type="ECO:0000256" key="4">
    <source>
        <dbReference type="ARBA" id="ARBA00022989"/>
    </source>
</evidence>
<dbReference type="Pfam" id="PF03631">
    <property type="entry name" value="Virul_fac_BrkB"/>
    <property type="match status" value="1"/>
</dbReference>
<comment type="caution">
    <text evidence="7">The sequence shown here is derived from an EMBL/GenBank/DDBJ whole genome shotgun (WGS) entry which is preliminary data.</text>
</comment>
<dbReference type="EMBL" id="ABFX02000002">
    <property type="protein sequence ID" value="EDS20207.1"/>
    <property type="molecule type" value="Genomic_DNA"/>
</dbReference>
<gene>
    <name evidence="7" type="ORF">CLORAM_00300</name>
</gene>
<feature type="transmembrane region" description="Helical" evidence="6">
    <location>
        <begin position="33"/>
        <end position="57"/>
    </location>
</feature>
<keyword evidence="3 6" id="KW-0812">Transmembrane</keyword>
<accession>B0N093</accession>
<dbReference type="GO" id="GO:0005886">
    <property type="term" value="C:plasma membrane"/>
    <property type="evidence" value="ECO:0007669"/>
    <property type="project" value="UniProtKB-SubCell"/>
</dbReference>
<dbReference type="HOGENOM" id="CLU_080938_0_0_9"/>